<dbReference type="AlphaFoldDB" id="A0A2D3WE50"/>
<dbReference type="Proteomes" id="UP000228859">
    <property type="component" value="Unassembled WGS sequence"/>
</dbReference>
<dbReference type="SMART" id="SM00471">
    <property type="entry name" value="HDc"/>
    <property type="match status" value="1"/>
</dbReference>
<accession>A0A2D3WE50</accession>
<evidence type="ECO:0000313" key="2">
    <source>
        <dbReference type="EMBL" id="DAB37360.1"/>
    </source>
</evidence>
<comment type="caution">
    <text evidence="2">The sequence shown here is derived from an EMBL/GenBank/DDBJ whole genome shotgun (WGS) entry which is preliminary data.</text>
</comment>
<dbReference type="Gene3D" id="1.10.3210.10">
    <property type="entry name" value="Hypothetical protein af1432"/>
    <property type="match status" value="1"/>
</dbReference>
<dbReference type="GO" id="GO:0016787">
    <property type="term" value="F:hydrolase activity"/>
    <property type="evidence" value="ECO:0007669"/>
    <property type="project" value="UniProtKB-KW"/>
</dbReference>
<feature type="domain" description="HD-GYP" evidence="1">
    <location>
        <begin position="128"/>
        <end position="315"/>
    </location>
</feature>
<dbReference type="SUPFAM" id="SSF109604">
    <property type="entry name" value="HD-domain/PDEase-like"/>
    <property type="match status" value="1"/>
</dbReference>
<keyword evidence="2" id="KW-0378">Hydrolase</keyword>
<sequence length="315" mass="36162">MSKIKRYKSIDKRVITEGEKIDFTIYLRNETKTAMTLFLQSDTVVDSNNRSRLREIERLYIEDEDSLRYEAYVQKHIQSIARAEDIPMDSKALIIYERATSVINDMFHNPESLETIQNTKPLVNTIVEVILRDSGAIESLLKITAHDYYTHTHSLNVSIYALSLGNFLGINEKELEHLGMSAILHDIGKSQVDYDIINKNGTLSEQEFETMKAHPCLGYDIVLKLGITEPKILSGIRHHHEKINGKGYPDQIKGDAISLFARIIAVCDVFDALTTKRSYKNPMSTFESIKLMKESMREHLDMKIVDSLIRMLHKK</sequence>
<dbReference type="PROSITE" id="PS51832">
    <property type="entry name" value="HD_GYP"/>
    <property type="match status" value="1"/>
</dbReference>
<organism evidence="2 3">
    <name type="scientific">Sulfuricurvum kujiense</name>
    <dbReference type="NCBI Taxonomy" id="148813"/>
    <lineage>
        <taxon>Bacteria</taxon>
        <taxon>Pseudomonadati</taxon>
        <taxon>Campylobacterota</taxon>
        <taxon>Epsilonproteobacteria</taxon>
        <taxon>Campylobacterales</taxon>
        <taxon>Sulfurimonadaceae</taxon>
        <taxon>Sulfuricurvum</taxon>
    </lineage>
</organism>
<evidence type="ECO:0000259" key="1">
    <source>
        <dbReference type="PROSITE" id="PS51832"/>
    </source>
</evidence>
<dbReference type="CDD" id="cd00077">
    <property type="entry name" value="HDc"/>
    <property type="match status" value="1"/>
</dbReference>
<dbReference type="RefSeq" id="WP_294895208.1">
    <property type="nucleotide sequence ID" value="NZ_DLUI01000166.1"/>
</dbReference>
<dbReference type="InterPro" id="IPR037522">
    <property type="entry name" value="HD_GYP_dom"/>
</dbReference>
<evidence type="ECO:0000313" key="3">
    <source>
        <dbReference type="Proteomes" id="UP000228859"/>
    </source>
</evidence>
<dbReference type="EMBL" id="DLUI01000166">
    <property type="protein sequence ID" value="DAB37360.1"/>
    <property type="molecule type" value="Genomic_DNA"/>
</dbReference>
<proteinExistence type="predicted"/>
<dbReference type="PANTHER" id="PTHR43155:SF2">
    <property type="entry name" value="CYCLIC DI-GMP PHOSPHODIESTERASE PA4108"/>
    <property type="match status" value="1"/>
</dbReference>
<protein>
    <submittedName>
        <fullName evidence="2">Phosphohydrolase</fullName>
    </submittedName>
</protein>
<dbReference type="PANTHER" id="PTHR43155">
    <property type="entry name" value="CYCLIC DI-GMP PHOSPHODIESTERASE PA4108-RELATED"/>
    <property type="match status" value="1"/>
</dbReference>
<name>A0A2D3WE50_9BACT</name>
<reference evidence="2 3" key="1">
    <citation type="journal article" date="2017" name="Front. Microbiol.">
        <title>Comparative Genomic Analysis of the Class Epsilonproteobacteria and Proposed Reclassification to Epsilonbacteraeota (phyl. nov.).</title>
        <authorList>
            <person name="Waite D.W."/>
            <person name="Vanwonterghem I."/>
            <person name="Rinke C."/>
            <person name="Parks D.H."/>
            <person name="Zhang Y."/>
            <person name="Takai K."/>
            <person name="Sievert S.M."/>
            <person name="Simon J."/>
            <person name="Campbell B.J."/>
            <person name="Hanson T.E."/>
            <person name="Woyke T."/>
            <person name="Klotz M.G."/>
            <person name="Hugenholtz P."/>
        </authorList>
    </citation>
    <scope>NUCLEOTIDE SEQUENCE [LARGE SCALE GENOMIC DNA]</scope>
    <source>
        <strain evidence="2">UBA12443</strain>
    </source>
</reference>
<dbReference type="Pfam" id="PF13487">
    <property type="entry name" value="HD_5"/>
    <property type="match status" value="1"/>
</dbReference>
<dbReference type="InterPro" id="IPR003607">
    <property type="entry name" value="HD/PDEase_dom"/>
</dbReference>
<gene>
    <name evidence="2" type="ORF">CFH83_11575</name>
</gene>